<comment type="caution">
    <text evidence="1">The sequence shown here is derived from an EMBL/GenBank/DDBJ whole genome shotgun (WGS) entry which is preliminary data.</text>
</comment>
<sequence>MEDVSGKMEDVKIGVIEKIQLKTMSLRAIAWQSHV</sequence>
<dbReference type="Proteomes" id="UP000268007">
    <property type="component" value="Unassembled WGS sequence"/>
</dbReference>
<protein>
    <submittedName>
        <fullName evidence="1">Uncharacterized protein</fullName>
    </submittedName>
</protein>
<name>A0A495J2I2_9SPHI</name>
<evidence type="ECO:0000313" key="2">
    <source>
        <dbReference type="Proteomes" id="UP000268007"/>
    </source>
</evidence>
<organism evidence="1 2">
    <name type="scientific">Mucilaginibacter gracilis</name>
    <dbReference type="NCBI Taxonomy" id="423350"/>
    <lineage>
        <taxon>Bacteria</taxon>
        <taxon>Pseudomonadati</taxon>
        <taxon>Bacteroidota</taxon>
        <taxon>Sphingobacteriia</taxon>
        <taxon>Sphingobacteriales</taxon>
        <taxon>Sphingobacteriaceae</taxon>
        <taxon>Mucilaginibacter</taxon>
    </lineage>
</organism>
<keyword evidence="2" id="KW-1185">Reference proteome</keyword>
<evidence type="ECO:0000313" key="1">
    <source>
        <dbReference type="EMBL" id="RKR83147.1"/>
    </source>
</evidence>
<dbReference type="AlphaFoldDB" id="A0A495J2I2"/>
<gene>
    <name evidence="1" type="ORF">BDD43_3349</name>
</gene>
<accession>A0A495J2I2</accession>
<reference evidence="1 2" key="1">
    <citation type="submission" date="2018-10" db="EMBL/GenBank/DDBJ databases">
        <title>Genomic Encyclopedia of Archaeal and Bacterial Type Strains, Phase II (KMG-II): from individual species to whole genera.</title>
        <authorList>
            <person name="Goeker M."/>
        </authorList>
    </citation>
    <scope>NUCLEOTIDE SEQUENCE [LARGE SCALE GENOMIC DNA]</scope>
    <source>
        <strain evidence="1 2">DSM 18602</strain>
    </source>
</reference>
<proteinExistence type="predicted"/>
<dbReference type="EMBL" id="RBKU01000001">
    <property type="protein sequence ID" value="RKR83147.1"/>
    <property type="molecule type" value="Genomic_DNA"/>
</dbReference>